<dbReference type="Gene3D" id="3.10.510.10">
    <property type="entry name" value="NE1680-like"/>
    <property type="match status" value="1"/>
</dbReference>
<accession>A0ABW5WNQ9</accession>
<comment type="caution">
    <text evidence="1">The sequence shown here is derived from an EMBL/GenBank/DDBJ whole genome shotgun (WGS) entry which is preliminary data.</text>
</comment>
<dbReference type="Proteomes" id="UP001597533">
    <property type="component" value="Unassembled WGS sequence"/>
</dbReference>
<proteinExistence type="predicted"/>
<dbReference type="RefSeq" id="WP_183488318.1">
    <property type="nucleotide sequence ID" value="NZ_JBHUOV010000007.1"/>
</dbReference>
<keyword evidence="2" id="KW-1185">Reference proteome</keyword>
<dbReference type="EMBL" id="JBHUOV010000007">
    <property type="protein sequence ID" value="MFD2824357.1"/>
    <property type="molecule type" value="Genomic_DNA"/>
</dbReference>
<dbReference type="InterPro" id="IPR018592">
    <property type="entry name" value="DUF2024"/>
</dbReference>
<gene>
    <name evidence="1" type="ORF">ACFS5M_11815</name>
</gene>
<dbReference type="SUPFAM" id="SSF160766">
    <property type="entry name" value="NE1680-like"/>
    <property type="match status" value="1"/>
</dbReference>
<sequence length="87" mass="10190">MKVSVWDTYVRREDGKTMHFDILVPHHLDDQSIIFNYGDLYLSQKPFKTNSLSTQECKLCHIEQATPQIIEDINKKGFSIIEMENCI</sequence>
<name>A0ABW5WNQ9_9FLAO</name>
<dbReference type="InterPro" id="IPR023122">
    <property type="entry name" value="NE1680-like_sf"/>
</dbReference>
<organism evidence="1 2">
    <name type="scientific">Lacinutrix iliipiscaria</name>
    <dbReference type="NCBI Taxonomy" id="1230532"/>
    <lineage>
        <taxon>Bacteria</taxon>
        <taxon>Pseudomonadati</taxon>
        <taxon>Bacteroidota</taxon>
        <taxon>Flavobacteriia</taxon>
        <taxon>Flavobacteriales</taxon>
        <taxon>Flavobacteriaceae</taxon>
        <taxon>Lacinutrix</taxon>
    </lineage>
</organism>
<protein>
    <submittedName>
        <fullName evidence="1">DUF2024 family protein</fullName>
    </submittedName>
</protein>
<evidence type="ECO:0000313" key="1">
    <source>
        <dbReference type="EMBL" id="MFD2824357.1"/>
    </source>
</evidence>
<dbReference type="Pfam" id="PF09630">
    <property type="entry name" value="DUF2024"/>
    <property type="match status" value="1"/>
</dbReference>
<evidence type="ECO:0000313" key="2">
    <source>
        <dbReference type="Proteomes" id="UP001597533"/>
    </source>
</evidence>
<reference evidence="2" key="1">
    <citation type="journal article" date="2019" name="Int. J. Syst. Evol. Microbiol.">
        <title>The Global Catalogue of Microorganisms (GCM) 10K type strain sequencing project: providing services to taxonomists for standard genome sequencing and annotation.</title>
        <authorList>
            <consortium name="The Broad Institute Genomics Platform"/>
            <consortium name="The Broad Institute Genome Sequencing Center for Infectious Disease"/>
            <person name="Wu L."/>
            <person name="Ma J."/>
        </authorList>
    </citation>
    <scope>NUCLEOTIDE SEQUENCE [LARGE SCALE GENOMIC DNA]</scope>
    <source>
        <strain evidence="2">KCTC 32141</strain>
    </source>
</reference>